<evidence type="ECO:0000256" key="7">
    <source>
        <dbReference type="ARBA" id="ARBA00022741"/>
    </source>
</evidence>
<comment type="catalytic activity">
    <reaction evidence="14">
        <text>a D-hexose + ATP = a D-hexose 6-phosphate + ADP + H(+)</text>
        <dbReference type="Rhea" id="RHEA:22740"/>
        <dbReference type="ChEBI" id="CHEBI:4194"/>
        <dbReference type="ChEBI" id="CHEBI:15378"/>
        <dbReference type="ChEBI" id="CHEBI:30616"/>
        <dbReference type="ChEBI" id="CHEBI:229467"/>
        <dbReference type="ChEBI" id="CHEBI:456216"/>
        <dbReference type="EC" id="2.7.1.1"/>
    </reaction>
    <physiologicalReaction direction="left-to-right" evidence="14">
        <dbReference type="Rhea" id="RHEA:22741"/>
    </physiologicalReaction>
</comment>
<dbReference type="InterPro" id="IPR029526">
    <property type="entry name" value="PGBD"/>
</dbReference>
<dbReference type="SMART" id="SM00692">
    <property type="entry name" value="DM3"/>
    <property type="match status" value="1"/>
</dbReference>
<evidence type="ECO:0000256" key="2">
    <source>
        <dbReference type="ARBA" id="ARBA00005028"/>
    </source>
</evidence>
<dbReference type="PRINTS" id="PR00475">
    <property type="entry name" value="HEXOKINASE"/>
</dbReference>
<evidence type="ECO:0000256" key="12">
    <source>
        <dbReference type="ARBA" id="ARBA00023125"/>
    </source>
</evidence>
<dbReference type="Gene3D" id="3.40.367.20">
    <property type="match status" value="1"/>
</dbReference>
<feature type="region of interest" description="Disordered" evidence="17">
    <location>
        <begin position="114"/>
        <end position="144"/>
    </location>
</feature>
<comment type="catalytic activity">
    <reaction evidence="16">
        <text>D-glucose + ATP = D-glucose 6-phosphate + ADP + H(+)</text>
        <dbReference type="Rhea" id="RHEA:17825"/>
        <dbReference type="ChEBI" id="CHEBI:4167"/>
        <dbReference type="ChEBI" id="CHEBI:15378"/>
        <dbReference type="ChEBI" id="CHEBI:30616"/>
        <dbReference type="ChEBI" id="CHEBI:61548"/>
        <dbReference type="ChEBI" id="CHEBI:456216"/>
        <dbReference type="EC" id="2.7.1.1"/>
    </reaction>
    <physiologicalReaction direction="left-to-right" evidence="16">
        <dbReference type="Rhea" id="RHEA:17826"/>
    </physiologicalReaction>
</comment>
<keyword evidence="11" id="KW-0067">ATP-binding</keyword>
<dbReference type="SUPFAM" id="SSF53067">
    <property type="entry name" value="Actin-like ATPase domain"/>
    <property type="match status" value="2"/>
</dbReference>
<dbReference type="GO" id="GO:0005739">
    <property type="term" value="C:mitochondrion"/>
    <property type="evidence" value="ECO:0007669"/>
    <property type="project" value="TreeGrafter"/>
</dbReference>
<dbReference type="PROSITE" id="PS50157">
    <property type="entry name" value="ZINC_FINGER_C2H2_2"/>
    <property type="match status" value="1"/>
</dbReference>
<keyword evidence="19" id="KW-1185">Reference proteome</keyword>
<comment type="similarity">
    <text evidence="3">Belongs to the hexokinase family.</text>
</comment>
<evidence type="ECO:0000256" key="14">
    <source>
        <dbReference type="ARBA" id="ARBA00044613"/>
    </source>
</evidence>
<dbReference type="InterPro" id="IPR006612">
    <property type="entry name" value="THAP_Znf"/>
</dbReference>
<sequence>MDIEKERSKYCLFRNWNYVKASKEEFQVFIGILIVCGYNDLPLKRLYWSKDPDVQNEALSNAMQKKVPLFEVYEHLRLLQRNNYGMEEEIRKLAETKNFLTQLLSGDRFIEDQMETDEDKDTTNSSGVFSGSMRSFDEDEEESKTRIVTRKRSLELKLDLVKPFRFYICLLCPNGYYDKHNLRKHYYDKHSMVFPRSTSFLSPNFSLESPSLVDENKSSPYKSRLIHCFIIMDSPNLILSNKSRAKEIKNSLTKFVLSEEQVNKVRSVFHEKLELGMKHGLEKSCIQMENTFVPELLSGKEEGLYMAMDLGSSNFRIILIEMKEGRIVREDIEPYSIPEEKRYGKGEALFEFLAECCSNFIQDHIPQFEGELPLGFSFSFPMRQNSLDSGVLVTWTSRFNCSESVGRDAVQMLRDALKKFPKTINVSVIAILNDTTGTLVRGAYDDPNTAIGLIIGTGSNGAYFEKGENVIRWSKGSKTKHVIMDPEWGAFGDDGCIDFIKTEIDAEVDATSLIPKSFTYEKYYSGNFIGNVFRLILLNLCEKGFIFTSSSAVDVLKNSCLEAKDISTILGDQSIEGTKEILVRVGLFNESSFKEDFAIMQYVAEILSERAALLVCIPCAEFLLRMDRASTTIAVTGSLYKYHPKLKSYMEKYLIRFAPKHPFKFMLSEDGSGKGTLFKRATMSGRCEVAGCLGLKGTRLFTFPDEPKRRELWQSFCKRGEDIKRIQDPRICLRHFSDSAFQKVKRKSRFSCLNKDAVPSLFFGRDDTTVDDESDSERESREEDDNVNGGELSSQASLDTTLGESSSFLTSLESSGSEKKINSSSSDSSTSCSSSDETTSREQLQIDNISINNCTSTCPDQTASREDLPINNTSIYTHTSTCLDETASMEDLQINPTSINIHNITCTSPDQTTSREDRQINNTSIYNHTSTCLDETASMEDLQINSTSINTHTISSTFSDQTASKQDLPINNTSIYTHTSTTLEETTCGEDGTMENNIEMLSVEAEEKETGDDIVVATETQCDNNVEKNEIQVVVSKDVGANQVNVSGSFLLMMKHQEKENMRFIHEVNMLIKNKWLVREQIRVIRSQQRAYTKFPPSQTL</sequence>
<dbReference type="GO" id="GO:0006006">
    <property type="term" value="P:glucose metabolic process"/>
    <property type="evidence" value="ECO:0007669"/>
    <property type="project" value="TreeGrafter"/>
</dbReference>
<dbReference type="InterPro" id="IPR001312">
    <property type="entry name" value="Hexokinase"/>
</dbReference>
<dbReference type="GO" id="GO:0005536">
    <property type="term" value="F:D-glucose binding"/>
    <property type="evidence" value="ECO:0007669"/>
    <property type="project" value="InterPro"/>
</dbReference>
<evidence type="ECO:0000256" key="5">
    <source>
        <dbReference type="ARBA" id="ARBA00022679"/>
    </source>
</evidence>
<dbReference type="Pfam" id="PF00349">
    <property type="entry name" value="Hexokinase_1"/>
    <property type="match status" value="1"/>
</dbReference>
<evidence type="ECO:0000256" key="13">
    <source>
        <dbReference type="ARBA" id="ARBA00023152"/>
    </source>
</evidence>
<evidence type="ECO:0000256" key="4">
    <source>
        <dbReference type="ARBA" id="ARBA00012324"/>
    </source>
</evidence>
<protein>
    <recommendedName>
        <fullName evidence="4">hexokinase</fullName>
        <ecNumber evidence="4">2.7.1.1</ecNumber>
    </recommendedName>
</protein>
<dbReference type="PROSITE" id="PS51748">
    <property type="entry name" value="HEXOKINASE_2"/>
    <property type="match status" value="1"/>
</dbReference>
<keyword evidence="10" id="KW-0862">Zinc</keyword>
<dbReference type="UniPathway" id="UPA00109">
    <property type="reaction ID" value="UER00180"/>
</dbReference>
<evidence type="ECO:0000313" key="18">
    <source>
        <dbReference type="EMBL" id="CAF2864938.1"/>
    </source>
</evidence>
<proteinExistence type="inferred from homology"/>
<dbReference type="InterPro" id="IPR022673">
    <property type="entry name" value="Hexokinase_C"/>
</dbReference>
<dbReference type="GO" id="GO:0004340">
    <property type="term" value="F:glucokinase activity"/>
    <property type="evidence" value="ECO:0007669"/>
    <property type="project" value="TreeGrafter"/>
</dbReference>
<dbReference type="GO" id="GO:0008865">
    <property type="term" value="F:fructokinase activity"/>
    <property type="evidence" value="ECO:0007669"/>
    <property type="project" value="TreeGrafter"/>
</dbReference>
<keyword evidence="5 18" id="KW-0808">Transferase</keyword>
<dbReference type="Pfam" id="PF03727">
    <property type="entry name" value="Hexokinase_2"/>
    <property type="match status" value="1"/>
</dbReference>
<dbReference type="GO" id="GO:0001678">
    <property type="term" value="P:intracellular glucose homeostasis"/>
    <property type="evidence" value="ECO:0007669"/>
    <property type="project" value="InterPro"/>
</dbReference>
<accession>A0A7R8H5J6</accession>
<dbReference type="FunFam" id="3.30.420.40:FF:000805">
    <property type="entry name" value="Hexokinase-2"/>
    <property type="match status" value="1"/>
</dbReference>
<evidence type="ECO:0000256" key="1">
    <source>
        <dbReference type="ARBA" id="ARBA00004888"/>
    </source>
</evidence>
<name>A0A7R8H5J6_LEPSM</name>
<dbReference type="UniPathway" id="UPA00242"/>
<dbReference type="PROSITE" id="PS50950">
    <property type="entry name" value="ZF_THAP"/>
    <property type="match status" value="1"/>
</dbReference>
<evidence type="ECO:0000256" key="9">
    <source>
        <dbReference type="ARBA" id="ARBA00022777"/>
    </source>
</evidence>
<dbReference type="GO" id="GO:0006096">
    <property type="term" value="P:glycolytic process"/>
    <property type="evidence" value="ECO:0007669"/>
    <property type="project" value="UniProtKB-UniPathway"/>
</dbReference>
<evidence type="ECO:0000313" key="19">
    <source>
        <dbReference type="Proteomes" id="UP000675881"/>
    </source>
</evidence>
<keyword evidence="6" id="KW-0479">Metal-binding</keyword>
<evidence type="ECO:0000256" key="16">
    <source>
        <dbReference type="ARBA" id="ARBA00048160"/>
    </source>
</evidence>
<dbReference type="GO" id="GO:0005829">
    <property type="term" value="C:cytosol"/>
    <property type="evidence" value="ECO:0007669"/>
    <property type="project" value="TreeGrafter"/>
</dbReference>
<feature type="compositionally biased region" description="Low complexity" evidence="17">
    <location>
        <begin position="822"/>
        <end position="837"/>
    </location>
</feature>
<gene>
    <name evidence="18" type="ORF">LSAA_6652</name>
</gene>
<dbReference type="Pfam" id="PF05485">
    <property type="entry name" value="THAP"/>
    <property type="match status" value="1"/>
</dbReference>
<keyword evidence="12" id="KW-0238">DNA-binding</keyword>
<organism evidence="18 19">
    <name type="scientific">Lepeophtheirus salmonis</name>
    <name type="common">Salmon louse</name>
    <name type="synonym">Caligus salmonis</name>
    <dbReference type="NCBI Taxonomy" id="72036"/>
    <lineage>
        <taxon>Eukaryota</taxon>
        <taxon>Metazoa</taxon>
        <taxon>Ecdysozoa</taxon>
        <taxon>Arthropoda</taxon>
        <taxon>Crustacea</taxon>
        <taxon>Multicrustacea</taxon>
        <taxon>Hexanauplia</taxon>
        <taxon>Copepoda</taxon>
        <taxon>Siphonostomatoida</taxon>
        <taxon>Caligidae</taxon>
        <taxon>Lepeophtheirus</taxon>
    </lineage>
</organism>
<keyword evidence="7" id="KW-0547">Nucleotide-binding</keyword>
<dbReference type="EC" id="2.7.1.1" evidence="4"/>
<comment type="catalytic activity">
    <reaction evidence="15">
        <text>D-fructose + ATP = D-fructose 6-phosphate + ADP + H(+)</text>
        <dbReference type="Rhea" id="RHEA:16125"/>
        <dbReference type="ChEBI" id="CHEBI:15378"/>
        <dbReference type="ChEBI" id="CHEBI:30616"/>
        <dbReference type="ChEBI" id="CHEBI:37721"/>
        <dbReference type="ChEBI" id="CHEBI:61527"/>
        <dbReference type="ChEBI" id="CHEBI:456216"/>
        <dbReference type="EC" id="2.7.1.1"/>
    </reaction>
    <physiologicalReaction direction="left-to-right" evidence="15">
        <dbReference type="Rhea" id="RHEA:16126"/>
    </physiologicalReaction>
</comment>
<dbReference type="AlphaFoldDB" id="A0A7R8H5J6"/>
<reference evidence="18" key="1">
    <citation type="submission" date="2021-02" db="EMBL/GenBank/DDBJ databases">
        <authorList>
            <person name="Bekaert M."/>
        </authorList>
    </citation>
    <scope>NUCLEOTIDE SEQUENCE</scope>
    <source>
        <strain evidence="18">IoA-00</strain>
    </source>
</reference>
<dbReference type="InterPro" id="IPR043129">
    <property type="entry name" value="ATPase_NBD"/>
</dbReference>
<dbReference type="Pfam" id="PF13843">
    <property type="entry name" value="DDE_Tnp_1_7"/>
    <property type="match status" value="1"/>
</dbReference>
<evidence type="ECO:0000256" key="15">
    <source>
        <dbReference type="ARBA" id="ARBA00047905"/>
    </source>
</evidence>
<dbReference type="InterPro" id="IPR013087">
    <property type="entry name" value="Znf_C2H2_type"/>
</dbReference>
<evidence type="ECO:0000256" key="6">
    <source>
        <dbReference type="ARBA" id="ARBA00022723"/>
    </source>
</evidence>
<dbReference type="SUPFAM" id="SSF57716">
    <property type="entry name" value="Glucocorticoid receptor-like (DNA-binding domain)"/>
    <property type="match status" value="1"/>
</dbReference>
<keyword evidence="13" id="KW-0324">Glycolysis</keyword>
<dbReference type="Gene3D" id="3.30.420.40">
    <property type="match status" value="1"/>
</dbReference>
<dbReference type="SMART" id="SM00980">
    <property type="entry name" value="THAP"/>
    <property type="match status" value="1"/>
</dbReference>
<feature type="compositionally biased region" description="Polar residues" evidence="17">
    <location>
        <begin position="123"/>
        <end position="133"/>
    </location>
</feature>
<feature type="compositionally biased region" description="Low complexity" evidence="17">
    <location>
        <begin position="800"/>
        <end position="815"/>
    </location>
</feature>
<dbReference type="GO" id="GO:0003677">
    <property type="term" value="F:DNA binding"/>
    <property type="evidence" value="ECO:0007669"/>
    <property type="project" value="UniProtKB-UniRule"/>
</dbReference>
<evidence type="ECO:0000256" key="10">
    <source>
        <dbReference type="ARBA" id="ARBA00022833"/>
    </source>
</evidence>
<dbReference type="GO" id="GO:0008270">
    <property type="term" value="F:zinc ion binding"/>
    <property type="evidence" value="ECO:0007669"/>
    <property type="project" value="UniProtKB-KW"/>
</dbReference>
<dbReference type="PANTHER" id="PTHR19443">
    <property type="entry name" value="HEXOKINASE"/>
    <property type="match status" value="1"/>
</dbReference>
<comment type="pathway">
    <text evidence="2">Carbohydrate metabolism; hexose metabolism.</text>
</comment>
<feature type="region of interest" description="Disordered" evidence="17">
    <location>
        <begin position="764"/>
        <end position="844"/>
    </location>
</feature>
<dbReference type="PROSITE" id="PS00028">
    <property type="entry name" value="ZINC_FINGER_C2H2_1"/>
    <property type="match status" value="1"/>
</dbReference>
<dbReference type="InterPro" id="IPR038441">
    <property type="entry name" value="THAP_Znf_sf"/>
</dbReference>
<evidence type="ECO:0000256" key="3">
    <source>
        <dbReference type="ARBA" id="ARBA00009225"/>
    </source>
</evidence>
<dbReference type="GO" id="GO:0005524">
    <property type="term" value="F:ATP binding"/>
    <property type="evidence" value="ECO:0007669"/>
    <property type="project" value="UniProtKB-KW"/>
</dbReference>
<dbReference type="InterPro" id="IPR022672">
    <property type="entry name" value="Hexokinase_N"/>
</dbReference>
<dbReference type="Proteomes" id="UP000675881">
    <property type="component" value="Chromosome 2"/>
</dbReference>
<feature type="compositionally biased region" description="Acidic residues" evidence="17">
    <location>
        <begin position="769"/>
        <end position="786"/>
    </location>
</feature>
<evidence type="ECO:0000256" key="11">
    <source>
        <dbReference type="ARBA" id="ARBA00022840"/>
    </source>
</evidence>
<evidence type="ECO:0000256" key="8">
    <source>
        <dbReference type="ARBA" id="ARBA00022771"/>
    </source>
</evidence>
<comment type="pathway">
    <text evidence="1">Carbohydrate degradation; glycolysis; D-glyceraldehyde 3-phosphate and glycerone phosphate from D-glucose: step 1/4.</text>
</comment>
<dbReference type="EMBL" id="HG994581">
    <property type="protein sequence ID" value="CAF2864938.1"/>
    <property type="molecule type" value="Genomic_DNA"/>
</dbReference>
<dbReference type="PANTHER" id="PTHR19443:SF54">
    <property type="entry name" value="PHOSPHOTRANSFERASE"/>
    <property type="match status" value="1"/>
</dbReference>
<dbReference type="OrthoDB" id="419537at2759"/>
<evidence type="ECO:0000256" key="17">
    <source>
        <dbReference type="SAM" id="MobiDB-lite"/>
    </source>
</evidence>
<keyword evidence="9" id="KW-0418">Kinase</keyword>
<keyword evidence="8" id="KW-0863">Zinc-finger</keyword>
<dbReference type="Gene3D" id="6.20.210.20">
    <property type="entry name" value="THAP domain"/>
    <property type="match status" value="1"/>
</dbReference>